<evidence type="ECO:0000313" key="2">
    <source>
        <dbReference type="Proteomes" id="UP001064048"/>
    </source>
</evidence>
<organism evidence="1 2">
    <name type="scientific">Choristoneura fumiferana</name>
    <name type="common">Spruce budworm moth</name>
    <name type="synonym">Archips fumiferana</name>
    <dbReference type="NCBI Taxonomy" id="7141"/>
    <lineage>
        <taxon>Eukaryota</taxon>
        <taxon>Metazoa</taxon>
        <taxon>Ecdysozoa</taxon>
        <taxon>Arthropoda</taxon>
        <taxon>Hexapoda</taxon>
        <taxon>Insecta</taxon>
        <taxon>Pterygota</taxon>
        <taxon>Neoptera</taxon>
        <taxon>Endopterygota</taxon>
        <taxon>Lepidoptera</taxon>
        <taxon>Glossata</taxon>
        <taxon>Ditrysia</taxon>
        <taxon>Tortricoidea</taxon>
        <taxon>Tortricidae</taxon>
        <taxon>Tortricinae</taxon>
        <taxon>Choristoneura</taxon>
    </lineage>
</organism>
<reference evidence="1 2" key="1">
    <citation type="journal article" date="2022" name="Genome Biol. Evol.">
        <title>The Spruce Budworm Genome: Reconstructing the Evolutionary History of Antifreeze Proteins.</title>
        <authorList>
            <person name="Beliveau C."/>
            <person name="Gagne P."/>
            <person name="Picq S."/>
            <person name="Vernygora O."/>
            <person name="Keeling C.I."/>
            <person name="Pinkney K."/>
            <person name="Doucet D."/>
            <person name="Wen F."/>
            <person name="Johnston J.S."/>
            <person name="Maaroufi H."/>
            <person name="Boyle B."/>
            <person name="Laroche J."/>
            <person name="Dewar K."/>
            <person name="Juretic N."/>
            <person name="Blackburn G."/>
            <person name="Nisole A."/>
            <person name="Brunet B."/>
            <person name="Brandao M."/>
            <person name="Lumley L."/>
            <person name="Duan J."/>
            <person name="Quan G."/>
            <person name="Lucarotti C.J."/>
            <person name="Roe A.D."/>
            <person name="Sperling F.A.H."/>
            <person name="Levesque R.C."/>
            <person name="Cusson M."/>
        </authorList>
    </citation>
    <scope>NUCLEOTIDE SEQUENCE [LARGE SCALE GENOMIC DNA]</scope>
    <source>
        <strain evidence="1">Glfc:IPQL:Cfum</strain>
    </source>
</reference>
<comment type="caution">
    <text evidence="1">The sequence shown here is derived from an EMBL/GenBank/DDBJ whole genome shotgun (WGS) entry which is preliminary data.</text>
</comment>
<dbReference type="EMBL" id="CM046109">
    <property type="protein sequence ID" value="KAI8442062.1"/>
    <property type="molecule type" value="Genomic_DNA"/>
</dbReference>
<keyword evidence="2" id="KW-1185">Reference proteome</keyword>
<protein>
    <submittedName>
        <fullName evidence="1">Uncharacterized protein</fullName>
    </submittedName>
</protein>
<evidence type="ECO:0000313" key="1">
    <source>
        <dbReference type="EMBL" id="KAI8442062.1"/>
    </source>
</evidence>
<sequence>MTYKRKKYHHGDTHLARRWRVRNRKKDLDEIDGDLKEEKAEKLLNQTVDLDLPGAAQHYCLHCARYFIDDQALKEHFKTKVHKRRLKALELEPYSIEESERAAGHGNFKQPIKRKITTQNTEKPVDEDGDAVLDEISPHKKKKVDENATSKKLFVRRSALFINGAKASETFVFVTPHNDLPELMKQKSMIQEQLEKRQTNFDLDKLENLWIVYEELKKQKSDYDKKKAETSKELSKLIKSEPNSEVTKKLKIQSDLVKENIKKLRVPLWSAEEAVMVESLKLPNFVHPRTPVGDSTVIHTQGSPPQNNKDHLKIGRDQKLINFKKNENYYLTGDAAVFELGAKFYYNDVLKNNGFTQFSNPDFVKSVIVEGCGEDHRNPDATFILHHNEDSKVNPESRLHLTGGASLCSFFAYHAKNVLHAKSLPLSYFSMGRQYVPSPTDEDSLFHVSQASVVQIFNVTKDEIQLNAAFDKIIDILKETYSKLGYHYRLSIIPADKLLTWESMRVVVEMYSNSMKAYVNVAEISASGDFISKRLMFTYSDNKQSKFPHIISGTILNVPKLLACVLEQDAEFSVPELFSMDKWSTNP</sequence>
<proteinExistence type="predicted"/>
<dbReference type="Proteomes" id="UP001064048">
    <property type="component" value="Chromosome 9"/>
</dbReference>
<name>A0ACC0L0L9_CHOFU</name>
<accession>A0ACC0L0L9</accession>
<gene>
    <name evidence="1" type="ORF">MSG28_005701</name>
</gene>